<evidence type="ECO:0000313" key="2">
    <source>
        <dbReference type="Proteomes" id="UP000054166"/>
    </source>
</evidence>
<reference evidence="1 2" key="1">
    <citation type="submission" date="2014-04" db="EMBL/GenBank/DDBJ databases">
        <authorList>
            <consortium name="DOE Joint Genome Institute"/>
            <person name="Kuo A."/>
            <person name="Tarkka M."/>
            <person name="Buscot F."/>
            <person name="Kohler A."/>
            <person name="Nagy L.G."/>
            <person name="Floudas D."/>
            <person name="Copeland A."/>
            <person name="Barry K.W."/>
            <person name="Cichocki N."/>
            <person name="Veneault-Fourrey C."/>
            <person name="LaButti K."/>
            <person name="Lindquist E.A."/>
            <person name="Lipzen A."/>
            <person name="Lundell T."/>
            <person name="Morin E."/>
            <person name="Murat C."/>
            <person name="Sun H."/>
            <person name="Tunlid A."/>
            <person name="Henrissat B."/>
            <person name="Grigoriev I.V."/>
            <person name="Hibbett D.S."/>
            <person name="Martin F."/>
            <person name="Nordberg H.P."/>
            <person name="Cantor M.N."/>
            <person name="Hua S.X."/>
        </authorList>
    </citation>
    <scope>NUCLEOTIDE SEQUENCE [LARGE SCALE GENOMIC DNA]</scope>
    <source>
        <strain evidence="1 2">F 1598</strain>
    </source>
</reference>
<dbReference type="HOGENOM" id="CLU_940450_0_0_1"/>
<accession>A0A0C3BC26</accession>
<proteinExistence type="predicted"/>
<organism evidence="1 2">
    <name type="scientific">Piloderma croceum (strain F 1598)</name>
    <dbReference type="NCBI Taxonomy" id="765440"/>
    <lineage>
        <taxon>Eukaryota</taxon>
        <taxon>Fungi</taxon>
        <taxon>Dikarya</taxon>
        <taxon>Basidiomycota</taxon>
        <taxon>Agaricomycotina</taxon>
        <taxon>Agaricomycetes</taxon>
        <taxon>Agaricomycetidae</taxon>
        <taxon>Atheliales</taxon>
        <taxon>Atheliaceae</taxon>
        <taxon>Piloderma</taxon>
    </lineage>
</organism>
<sequence>MDKKWEEVIGKEDSVARQIQLARETAQAAHPLSGLRSKAPSVFEWTEDEKTGFLLWKSQHYNSVRHEWDLCYALAPDTTKIIIVPEVYEDSDSDVEFTYKQPKTLNDLVLVPTPPKVHDYISSITSPELTPHSPIPSSSTAIDPAALVASRDLIPSTVLLSSYNCELSPISPTMPLLALALEDVGDPIPSSSTAIDPAALVASCDLIPLTALPSSYNFELSPISPAMPLLTLALEDVGEMVSAHEVHREAVEASAADSAEPREMHSLIYDGSPSPISLLSFTDMLLDVLWFHWLTR</sequence>
<dbReference type="InParanoid" id="A0A0C3BC26"/>
<dbReference type="AlphaFoldDB" id="A0A0C3BC26"/>
<keyword evidence="2" id="KW-1185">Reference proteome</keyword>
<evidence type="ECO:0000313" key="1">
    <source>
        <dbReference type="EMBL" id="KIM83853.1"/>
    </source>
</evidence>
<gene>
    <name evidence="1" type="ORF">PILCRDRAFT_6735</name>
</gene>
<protein>
    <submittedName>
        <fullName evidence="1">Uncharacterized protein</fullName>
    </submittedName>
</protein>
<dbReference type="Proteomes" id="UP000054166">
    <property type="component" value="Unassembled WGS sequence"/>
</dbReference>
<reference evidence="2" key="2">
    <citation type="submission" date="2015-01" db="EMBL/GenBank/DDBJ databases">
        <title>Evolutionary Origins and Diversification of the Mycorrhizal Mutualists.</title>
        <authorList>
            <consortium name="DOE Joint Genome Institute"/>
            <consortium name="Mycorrhizal Genomics Consortium"/>
            <person name="Kohler A."/>
            <person name="Kuo A."/>
            <person name="Nagy L.G."/>
            <person name="Floudas D."/>
            <person name="Copeland A."/>
            <person name="Barry K.W."/>
            <person name="Cichocki N."/>
            <person name="Veneault-Fourrey C."/>
            <person name="LaButti K."/>
            <person name="Lindquist E.A."/>
            <person name="Lipzen A."/>
            <person name="Lundell T."/>
            <person name="Morin E."/>
            <person name="Murat C."/>
            <person name="Riley R."/>
            <person name="Ohm R."/>
            <person name="Sun H."/>
            <person name="Tunlid A."/>
            <person name="Henrissat B."/>
            <person name="Grigoriev I.V."/>
            <person name="Hibbett D.S."/>
            <person name="Martin F."/>
        </authorList>
    </citation>
    <scope>NUCLEOTIDE SEQUENCE [LARGE SCALE GENOMIC DNA]</scope>
    <source>
        <strain evidence="2">F 1598</strain>
    </source>
</reference>
<dbReference type="EMBL" id="KN832989">
    <property type="protein sequence ID" value="KIM83853.1"/>
    <property type="molecule type" value="Genomic_DNA"/>
</dbReference>
<name>A0A0C3BC26_PILCF</name>